<evidence type="ECO:0000313" key="1">
    <source>
        <dbReference type="EMBL" id="TNV76814.1"/>
    </source>
</evidence>
<keyword evidence="2" id="KW-1185">Reference proteome</keyword>
<organism evidence="1 2">
    <name type="scientific">Halteria grandinella</name>
    <dbReference type="NCBI Taxonomy" id="5974"/>
    <lineage>
        <taxon>Eukaryota</taxon>
        <taxon>Sar</taxon>
        <taxon>Alveolata</taxon>
        <taxon>Ciliophora</taxon>
        <taxon>Intramacronucleata</taxon>
        <taxon>Spirotrichea</taxon>
        <taxon>Stichotrichia</taxon>
        <taxon>Sporadotrichida</taxon>
        <taxon>Halteriidae</taxon>
        <taxon>Halteria</taxon>
    </lineage>
</organism>
<dbReference type="AlphaFoldDB" id="A0A8J8NL16"/>
<comment type="caution">
    <text evidence="1">The sequence shown here is derived from an EMBL/GenBank/DDBJ whole genome shotgun (WGS) entry which is preliminary data.</text>
</comment>
<gene>
    <name evidence="1" type="ORF">FGO68_gene330</name>
</gene>
<dbReference type="EMBL" id="RRYP01012915">
    <property type="protein sequence ID" value="TNV76814.1"/>
    <property type="molecule type" value="Genomic_DNA"/>
</dbReference>
<reference evidence="1" key="1">
    <citation type="submission" date="2019-06" db="EMBL/GenBank/DDBJ databases">
        <authorList>
            <person name="Zheng W."/>
        </authorList>
    </citation>
    <scope>NUCLEOTIDE SEQUENCE</scope>
    <source>
        <strain evidence="1">QDHG01</strain>
    </source>
</reference>
<dbReference type="Proteomes" id="UP000785679">
    <property type="component" value="Unassembled WGS sequence"/>
</dbReference>
<accession>A0A8J8NL16</accession>
<protein>
    <submittedName>
        <fullName evidence="1">Uncharacterized protein</fullName>
    </submittedName>
</protein>
<proteinExistence type="predicted"/>
<evidence type="ECO:0000313" key="2">
    <source>
        <dbReference type="Proteomes" id="UP000785679"/>
    </source>
</evidence>
<sequence length="190" mass="21721">MYVLNKRTCILDMEVRMYGQDCIKCGQAGTIKLYEDEKERLMIAFVDHLSRKYYNKITLKLMFRQLEFPEDAYTQIFQEAGLSLSILEATNLSCYSKTKNKLSLTSSNINELFQRVQTTFGYASLSPEEQMRAKDLKELLKLVFKKRQLVKTKRPSNGGGRSGKTAKGHQRSLCHACKHGVCSASKVTSR</sequence>
<name>A0A8J8NL16_HALGN</name>